<dbReference type="RefSeq" id="WP_089973029.1">
    <property type="nucleotide sequence ID" value="NZ_FOCQ01000021.1"/>
</dbReference>
<dbReference type="GO" id="GO:0016036">
    <property type="term" value="P:cellular response to phosphate starvation"/>
    <property type="evidence" value="ECO:0007669"/>
    <property type="project" value="TreeGrafter"/>
</dbReference>
<reference evidence="15 16" key="1">
    <citation type="submission" date="2016-10" db="EMBL/GenBank/DDBJ databases">
        <authorList>
            <person name="de Groot N.N."/>
        </authorList>
    </citation>
    <scope>NUCLEOTIDE SEQUENCE [LARGE SCALE GENOMIC DNA]</scope>
    <source>
        <strain evidence="15 16">DSM 46701</strain>
    </source>
</reference>
<evidence type="ECO:0000256" key="5">
    <source>
        <dbReference type="ARBA" id="ARBA00022679"/>
    </source>
</evidence>
<proteinExistence type="predicted"/>
<protein>
    <recommendedName>
        <fullName evidence="3">histidine kinase</fullName>
        <ecNumber evidence="3">2.7.13.3</ecNumber>
    </recommendedName>
</protein>
<feature type="domain" description="Histidine kinase" evidence="14">
    <location>
        <begin position="120"/>
        <end position="323"/>
    </location>
</feature>
<keyword evidence="10 13" id="KW-1133">Transmembrane helix</keyword>
<dbReference type="AlphaFoldDB" id="A0A1H8J3S4"/>
<comment type="catalytic activity">
    <reaction evidence="1">
        <text>ATP + protein L-histidine = ADP + protein N-phospho-L-histidine.</text>
        <dbReference type="EC" id="2.7.13.3"/>
    </reaction>
</comment>
<evidence type="ECO:0000256" key="4">
    <source>
        <dbReference type="ARBA" id="ARBA00022475"/>
    </source>
</evidence>
<evidence type="ECO:0000256" key="9">
    <source>
        <dbReference type="ARBA" id="ARBA00022840"/>
    </source>
</evidence>
<keyword evidence="16" id="KW-1185">Reference proteome</keyword>
<dbReference type="GO" id="GO:0000155">
    <property type="term" value="F:phosphorelay sensor kinase activity"/>
    <property type="evidence" value="ECO:0007669"/>
    <property type="project" value="TreeGrafter"/>
</dbReference>
<dbReference type="GO" id="GO:0004721">
    <property type="term" value="F:phosphoprotein phosphatase activity"/>
    <property type="evidence" value="ECO:0007669"/>
    <property type="project" value="TreeGrafter"/>
</dbReference>
<dbReference type="Pfam" id="PF02518">
    <property type="entry name" value="HATPase_c"/>
    <property type="match status" value="1"/>
</dbReference>
<gene>
    <name evidence="15" type="ORF">SAMN05444955_12151</name>
</gene>
<keyword evidence="11" id="KW-0902">Two-component regulatory system</keyword>
<evidence type="ECO:0000259" key="14">
    <source>
        <dbReference type="PROSITE" id="PS50109"/>
    </source>
</evidence>
<feature type="transmembrane region" description="Helical" evidence="13">
    <location>
        <begin position="9"/>
        <end position="28"/>
    </location>
</feature>
<dbReference type="EC" id="2.7.13.3" evidence="3"/>
<dbReference type="FunFam" id="3.30.565.10:FF:000057">
    <property type="entry name" value="Sensor histidine kinase"/>
    <property type="match status" value="1"/>
</dbReference>
<dbReference type="InterPro" id="IPR003594">
    <property type="entry name" value="HATPase_dom"/>
</dbReference>
<evidence type="ECO:0000313" key="15">
    <source>
        <dbReference type="EMBL" id="SEN75583.1"/>
    </source>
</evidence>
<dbReference type="InterPro" id="IPR036890">
    <property type="entry name" value="HATPase_C_sf"/>
</dbReference>
<evidence type="ECO:0000256" key="1">
    <source>
        <dbReference type="ARBA" id="ARBA00000085"/>
    </source>
</evidence>
<accession>A0A1H8J3S4</accession>
<keyword evidence="5" id="KW-0808">Transferase</keyword>
<evidence type="ECO:0000256" key="12">
    <source>
        <dbReference type="ARBA" id="ARBA00023136"/>
    </source>
</evidence>
<dbReference type="OrthoDB" id="9780487at2"/>
<evidence type="ECO:0000313" key="16">
    <source>
        <dbReference type="Proteomes" id="UP000199695"/>
    </source>
</evidence>
<evidence type="ECO:0000256" key="7">
    <source>
        <dbReference type="ARBA" id="ARBA00022741"/>
    </source>
</evidence>
<evidence type="ECO:0000256" key="13">
    <source>
        <dbReference type="SAM" id="Phobius"/>
    </source>
</evidence>
<dbReference type="PRINTS" id="PR00344">
    <property type="entry name" value="BCTRLSENSOR"/>
</dbReference>
<dbReference type="InterPro" id="IPR004358">
    <property type="entry name" value="Sig_transdc_His_kin-like_C"/>
</dbReference>
<keyword evidence="9" id="KW-0067">ATP-binding</keyword>
<evidence type="ECO:0000256" key="2">
    <source>
        <dbReference type="ARBA" id="ARBA00004651"/>
    </source>
</evidence>
<evidence type="ECO:0000256" key="6">
    <source>
        <dbReference type="ARBA" id="ARBA00022692"/>
    </source>
</evidence>
<evidence type="ECO:0000256" key="11">
    <source>
        <dbReference type="ARBA" id="ARBA00023012"/>
    </source>
</evidence>
<dbReference type="SMART" id="SM00387">
    <property type="entry name" value="HATPase_c"/>
    <property type="match status" value="1"/>
</dbReference>
<dbReference type="PANTHER" id="PTHR45453">
    <property type="entry name" value="PHOSPHATE REGULON SENSOR PROTEIN PHOR"/>
    <property type="match status" value="1"/>
</dbReference>
<evidence type="ECO:0000256" key="10">
    <source>
        <dbReference type="ARBA" id="ARBA00022989"/>
    </source>
</evidence>
<dbReference type="STRING" id="1173111.SAMN05444955_12151"/>
<comment type="subcellular location">
    <subcellularLocation>
        <location evidence="2">Cell membrane</location>
        <topology evidence="2">Multi-pass membrane protein</topology>
    </subcellularLocation>
</comment>
<keyword evidence="12 13" id="KW-0472">Membrane</keyword>
<dbReference type="GO" id="GO:0005524">
    <property type="term" value="F:ATP binding"/>
    <property type="evidence" value="ECO:0007669"/>
    <property type="project" value="UniProtKB-KW"/>
</dbReference>
<keyword evidence="6 13" id="KW-0812">Transmembrane</keyword>
<dbReference type="Proteomes" id="UP000199695">
    <property type="component" value="Unassembled WGS sequence"/>
</dbReference>
<dbReference type="GO" id="GO:0005886">
    <property type="term" value="C:plasma membrane"/>
    <property type="evidence" value="ECO:0007669"/>
    <property type="project" value="UniProtKB-SubCell"/>
</dbReference>
<evidence type="ECO:0000256" key="8">
    <source>
        <dbReference type="ARBA" id="ARBA00022777"/>
    </source>
</evidence>
<sequence length="323" mass="37129">MKLFIRDHLLMIVLSLVQLIIVLLVNWLDGSRNLPTVLYSVFLGVLLLTTFLIYRFCLLRDFYRRLTKPLASLDDSLGKVGDAPLAAALEQLLLAQYRHYQQQLKTYERKRNDHLAFINQWVHQMKTPVSVIELIVQEEDDSRFAMIREESDRISAGLELILHAARLESFEQDFAVEAVKLRTVVDKVIHENKRLFINNHVYPEVLVDPEVIVRSDAKWLAFVLNQLVTNAVKYSAGSNQYVTVLSEPRGREMVLEIRDKGIGIPKSDLKRVFRPFFTGENGRIHRESTGIGLYLVQEVCKRLGHSIELESETGVGTTVRLIF</sequence>
<dbReference type="PROSITE" id="PS50109">
    <property type="entry name" value="HIS_KIN"/>
    <property type="match status" value="1"/>
</dbReference>
<dbReference type="PANTHER" id="PTHR45453:SF2">
    <property type="entry name" value="HISTIDINE KINASE"/>
    <property type="match status" value="1"/>
</dbReference>
<feature type="transmembrane region" description="Helical" evidence="13">
    <location>
        <begin position="34"/>
        <end position="58"/>
    </location>
</feature>
<organism evidence="15 16">
    <name type="scientific">Lihuaxuella thermophila</name>
    <dbReference type="NCBI Taxonomy" id="1173111"/>
    <lineage>
        <taxon>Bacteria</taxon>
        <taxon>Bacillati</taxon>
        <taxon>Bacillota</taxon>
        <taxon>Bacilli</taxon>
        <taxon>Bacillales</taxon>
        <taxon>Thermoactinomycetaceae</taxon>
        <taxon>Lihuaxuella</taxon>
    </lineage>
</organism>
<evidence type="ECO:0000256" key="3">
    <source>
        <dbReference type="ARBA" id="ARBA00012438"/>
    </source>
</evidence>
<dbReference type="InterPro" id="IPR005467">
    <property type="entry name" value="His_kinase_dom"/>
</dbReference>
<keyword evidence="7" id="KW-0547">Nucleotide-binding</keyword>
<dbReference type="InterPro" id="IPR050351">
    <property type="entry name" value="BphY/WalK/GraS-like"/>
</dbReference>
<name>A0A1H8J3S4_9BACL</name>
<keyword evidence="4" id="KW-1003">Cell membrane</keyword>
<dbReference type="SUPFAM" id="SSF55874">
    <property type="entry name" value="ATPase domain of HSP90 chaperone/DNA topoisomerase II/histidine kinase"/>
    <property type="match status" value="1"/>
</dbReference>
<dbReference type="Gene3D" id="3.30.565.10">
    <property type="entry name" value="Histidine kinase-like ATPase, C-terminal domain"/>
    <property type="match status" value="1"/>
</dbReference>
<keyword evidence="8 15" id="KW-0418">Kinase</keyword>
<dbReference type="EMBL" id="FOCQ01000021">
    <property type="protein sequence ID" value="SEN75583.1"/>
    <property type="molecule type" value="Genomic_DNA"/>
</dbReference>